<gene>
    <name evidence="1" type="ORF">H257_15566</name>
</gene>
<dbReference type="AlphaFoldDB" id="W4FMA6"/>
<evidence type="ECO:0000313" key="1">
    <source>
        <dbReference type="EMBL" id="ETV68590.1"/>
    </source>
</evidence>
<dbReference type="VEuPathDB" id="FungiDB:H257_15566"/>
<organism evidence="1">
    <name type="scientific">Aphanomyces astaci</name>
    <name type="common">Crayfish plague agent</name>
    <dbReference type="NCBI Taxonomy" id="112090"/>
    <lineage>
        <taxon>Eukaryota</taxon>
        <taxon>Sar</taxon>
        <taxon>Stramenopiles</taxon>
        <taxon>Oomycota</taxon>
        <taxon>Saprolegniomycetes</taxon>
        <taxon>Saprolegniales</taxon>
        <taxon>Verrucalvaceae</taxon>
        <taxon>Aphanomyces</taxon>
    </lineage>
</organism>
<reference evidence="1" key="1">
    <citation type="submission" date="2013-12" db="EMBL/GenBank/DDBJ databases">
        <title>The Genome Sequence of Aphanomyces astaci APO3.</title>
        <authorList>
            <consortium name="The Broad Institute Genomics Platform"/>
            <person name="Russ C."/>
            <person name="Tyler B."/>
            <person name="van West P."/>
            <person name="Dieguez-Uribeondo J."/>
            <person name="Young S.K."/>
            <person name="Zeng Q."/>
            <person name="Gargeya S."/>
            <person name="Fitzgerald M."/>
            <person name="Abouelleil A."/>
            <person name="Alvarado L."/>
            <person name="Chapman S.B."/>
            <person name="Gainer-Dewar J."/>
            <person name="Goldberg J."/>
            <person name="Griggs A."/>
            <person name="Gujja S."/>
            <person name="Hansen M."/>
            <person name="Howarth C."/>
            <person name="Imamovic A."/>
            <person name="Ireland A."/>
            <person name="Larimer J."/>
            <person name="McCowan C."/>
            <person name="Murphy C."/>
            <person name="Pearson M."/>
            <person name="Poon T.W."/>
            <person name="Priest M."/>
            <person name="Roberts A."/>
            <person name="Saif S."/>
            <person name="Shea T."/>
            <person name="Sykes S."/>
            <person name="Wortman J."/>
            <person name="Nusbaum C."/>
            <person name="Birren B."/>
        </authorList>
    </citation>
    <scope>NUCLEOTIDE SEQUENCE [LARGE SCALE GENOMIC DNA]</scope>
    <source>
        <strain evidence="1">APO3</strain>
    </source>
</reference>
<dbReference type="OrthoDB" id="3219396at2759"/>
<dbReference type="EMBL" id="KI913184">
    <property type="protein sequence ID" value="ETV68590.1"/>
    <property type="molecule type" value="Genomic_DNA"/>
</dbReference>
<proteinExistence type="predicted"/>
<dbReference type="RefSeq" id="XP_009842019.1">
    <property type="nucleotide sequence ID" value="XM_009843717.1"/>
</dbReference>
<accession>W4FMA6</accession>
<dbReference type="GeneID" id="20817562"/>
<protein>
    <submittedName>
        <fullName evidence="1">Uncharacterized protein</fullName>
    </submittedName>
</protein>
<sequence length="410" mass="44774">MKRVTSGQPAKVRSTSTRKLPVTCAHGVSSINNNNHVAISKPKPTSTVVKTTATKRDALNLKINRAADRAVLHVFRQAFLALDVVQTVHALGSTVTWCTTDQTRNNHPASLFLALTTYTMPLEDITGSLRQVVSFESAAHSRRVNPSTEVTSRMTLKFSGWRLVDTTTDGTALCVYQYTHYDAVAGGSRSCWPSLVAVVWKDGLQVHSLYAIHSIPLVASALLSRVVTTLQDDIDPCFGLHGYTVAVSLRSFDQVVWDYEGYLVDFSSDLPIGATETVASLLVPQGALRDRSRVLNEGSSGNLSIRTLAFTTTATNCIVVDVAVWDFERTCRWATSQCVAYTPSPKRQDALDMDVAKSFEAVQLAVDTPQIGRVRVEIYRFQSKAIVASLDVALSTAFVNATYGTTYGKE</sequence>
<name>W4FMA6_APHAT</name>